<organism evidence="3">
    <name type="scientific">Leptolyngbya sp. NK1-12</name>
    <dbReference type="NCBI Taxonomy" id="2547451"/>
    <lineage>
        <taxon>Bacteria</taxon>
        <taxon>Bacillati</taxon>
        <taxon>Cyanobacteriota</taxon>
        <taxon>Cyanophyceae</taxon>
        <taxon>Leptolyngbyales</taxon>
        <taxon>Leptolyngbyaceae</taxon>
        <taxon>Leptolyngbya group</taxon>
        <taxon>Leptolyngbya</taxon>
    </lineage>
</organism>
<keyword evidence="2" id="KW-1133">Transmembrane helix</keyword>
<proteinExistence type="predicted"/>
<feature type="compositionally biased region" description="Basic and acidic residues" evidence="1">
    <location>
        <begin position="9"/>
        <end position="29"/>
    </location>
</feature>
<evidence type="ECO:0000256" key="2">
    <source>
        <dbReference type="SAM" id="Phobius"/>
    </source>
</evidence>
<evidence type="ECO:0000256" key="1">
    <source>
        <dbReference type="SAM" id="MobiDB-lite"/>
    </source>
</evidence>
<dbReference type="AlphaFoldDB" id="A0AA97AFZ6"/>
<keyword evidence="2" id="KW-0812">Transmembrane</keyword>
<feature type="transmembrane region" description="Helical" evidence="2">
    <location>
        <begin position="75"/>
        <end position="93"/>
    </location>
</feature>
<dbReference type="Pfam" id="PF06210">
    <property type="entry name" value="DUF1003"/>
    <property type="match status" value="1"/>
</dbReference>
<gene>
    <name evidence="3" type="ORF">HJG54_08495</name>
</gene>
<accession>A0AA97AFZ6</accession>
<reference evidence="3" key="1">
    <citation type="submission" date="2020-05" db="EMBL/GenBank/DDBJ databases">
        <authorList>
            <person name="Zhu T."/>
            <person name="Keshari N."/>
            <person name="Lu X."/>
        </authorList>
    </citation>
    <scope>NUCLEOTIDE SEQUENCE</scope>
    <source>
        <strain evidence="3">NK1-12</strain>
    </source>
</reference>
<dbReference type="EMBL" id="CP053586">
    <property type="protein sequence ID" value="WNZ22889.1"/>
    <property type="molecule type" value="Genomic_DNA"/>
</dbReference>
<protein>
    <submittedName>
        <fullName evidence="3">DUF1003 domain-containing protein</fullName>
    </submittedName>
</protein>
<feature type="region of interest" description="Disordered" evidence="1">
    <location>
        <begin position="1"/>
        <end position="31"/>
    </location>
</feature>
<name>A0AA97AFZ6_9CYAN</name>
<sequence length="240" mass="26672">MNNKQTNKTKPDHISSNDTEPQAKSDRKRILTAPLPDPVTKNIEAIIALHTQEAREIPTHERILENIATFFGKPIFLYSLLLALAIWVLDTVFEQALPLDLPPFTWAGHGLDAAALLISTGVLVRQTRQENFAEQRTQLMLQMNLLSEQKIAKIISLLEELRADLPDVADRYDPEAEVMQEAADPIAVLNALQENLARELTPDGSTESESESESEAPKLGELELDGIDPVDQRGHAEEAI</sequence>
<dbReference type="InterPro" id="IPR010406">
    <property type="entry name" value="DUF1003"/>
</dbReference>
<dbReference type="RefSeq" id="WP_316434436.1">
    <property type="nucleotide sequence ID" value="NZ_CP053586.1"/>
</dbReference>
<keyword evidence="2" id="KW-0472">Membrane</keyword>
<feature type="transmembrane region" description="Helical" evidence="2">
    <location>
        <begin position="105"/>
        <end position="124"/>
    </location>
</feature>
<feature type="compositionally biased region" description="Basic and acidic residues" evidence="1">
    <location>
        <begin position="230"/>
        <end position="240"/>
    </location>
</feature>
<feature type="region of interest" description="Disordered" evidence="1">
    <location>
        <begin position="197"/>
        <end position="240"/>
    </location>
</feature>
<evidence type="ECO:0000313" key="3">
    <source>
        <dbReference type="EMBL" id="WNZ22889.1"/>
    </source>
</evidence>